<keyword evidence="3" id="KW-1185">Reference proteome</keyword>
<dbReference type="InterPro" id="IPR036736">
    <property type="entry name" value="ACP-like_sf"/>
</dbReference>
<dbReference type="SUPFAM" id="SSF47336">
    <property type="entry name" value="ACP-like"/>
    <property type="match status" value="1"/>
</dbReference>
<dbReference type="EMBL" id="FOME01000009">
    <property type="protein sequence ID" value="SFE20280.1"/>
    <property type="molecule type" value="Genomic_DNA"/>
</dbReference>
<name>A0A1H6A7C3_9PSEU</name>
<reference evidence="3 4" key="1">
    <citation type="submission" date="2016-10" db="EMBL/GenBank/DDBJ databases">
        <authorList>
            <person name="Varghese N."/>
            <person name="Submissions S."/>
        </authorList>
    </citation>
    <scope>NUCLEOTIDE SEQUENCE [LARGE SCALE GENOMIC DNA]</scope>
    <source>
        <strain evidence="4">ATCC 20501</strain>
        <strain evidence="2 3">CGMCC 4.3529</strain>
    </source>
</reference>
<proteinExistence type="predicted"/>
<dbReference type="Proteomes" id="UP000236729">
    <property type="component" value="Unassembled WGS sequence"/>
</dbReference>
<evidence type="ECO:0000313" key="1">
    <source>
        <dbReference type="EMBL" id="SEG43937.1"/>
    </source>
</evidence>
<evidence type="ECO:0000313" key="2">
    <source>
        <dbReference type="EMBL" id="SFE20280.1"/>
    </source>
</evidence>
<reference evidence="1" key="2">
    <citation type="submission" date="2016-10" db="EMBL/GenBank/DDBJ databases">
        <authorList>
            <person name="de Groot N.N."/>
        </authorList>
    </citation>
    <scope>NUCLEOTIDE SEQUENCE [LARGE SCALE GENOMIC DNA]</scope>
    <source>
        <strain evidence="1">ATCC 20501</strain>
    </source>
</reference>
<dbReference type="EMBL" id="FNVB01000003">
    <property type="protein sequence ID" value="SEG43937.1"/>
    <property type="molecule type" value="Genomic_DNA"/>
</dbReference>
<evidence type="ECO:0000313" key="4">
    <source>
        <dbReference type="Proteomes" id="UP000236729"/>
    </source>
</evidence>
<dbReference type="AlphaFoldDB" id="A0A1H6A7C3"/>
<dbReference type="Gene3D" id="1.10.1200.10">
    <property type="entry name" value="ACP-like"/>
    <property type="match status" value="1"/>
</dbReference>
<protein>
    <recommendedName>
        <fullName evidence="5">Acyl carrier protein</fullName>
    </recommendedName>
</protein>
<accession>A0A1H6A7C3</accession>
<evidence type="ECO:0000313" key="3">
    <source>
        <dbReference type="Proteomes" id="UP000199690"/>
    </source>
</evidence>
<gene>
    <name evidence="1" type="ORF">SAMN02982929_02164</name>
    <name evidence="2" type="ORF">SAMN05216506_109228</name>
</gene>
<organism evidence="1 4">
    <name type="scientific">Saccharopolyspora kobensis</name>
    <dbReference type="NCBI Taxonomy" id="146035"/>
    <lineage>
        <taxon>Bacteria</taxon>
        <taxon>Bacillati</taxon>
        <taxon>Actinomycetota</taxon>
        <taxon>Actinomycetes</taxon>
        <taxon>Pseudonocardiales</taxon>
        <taxon>Pseudonocardiaceae</taxon>
        <taxon>Saccharopolyspora</taxon>
    </lineage>
</organism>
<dbReference type="SMR" id="A0A1H6A7C3"/>
<sequence>MISRAEFIRIVREELRLPLADPDLEHAFDQEVNWRSIHRVRLFAAVEQLTGVRASVDRLFEEQTASGIYAVFAEACSDDRAERTAAGSGEKREA</sequence>
<dbReference type="RefSeq" id="WP_093355804.1">
    <property type="nucleotide sequence ID" value="NZ_FNVB01000003.1"/>
</dbReference>
<dbReference type="Proteomes" id="UP000199690">
    <property type="component" value="Unassembled WGS sequence"/>
</dbReference>
<accession>A0A1I1YQP7</accession>
<evidence type="ECO:0008006" key="5">
    <source>
        <dbReference type="Google" id="ProtNLM"/>
    </source>
</evidence>